<gene>
    <name evidence="3" type="ORF">DUNSADRAFT_14521</name>
</gene>
<organism evidence="3 4">
    <name type="scientific">Dunaliella salina</name>
    <name type="common">Green alga</name>
    <name type="synonym">Protococcus salinus</name>
    <dbReference type="NCBI Taxonomy" id="3046"/>
    <lineage>
        <taxon>Eukaryota</taxon>
        <taxon>Viridiplantae</taxon>
        <taxon>Chlorophyta</taxon>
        <taxon>core chlorophytes</taxon>
        <taxon>Chlorophyceae</taxon>
        <taxon>CS clade</taxon>
        <taxon>Chlamydomonadales</taxon>
        <taxon>Dunaliellaceae</taxon>
        <taxon>Dunaliella</taxon>
    </lineage>
</organism>
<protein>
    <submittedName>
        <fullName evidence="3">Uncharacterized protein</fullName>
    </submittedName>
</protein>
<accession>A0ABQ7G7B0</accession>
<feature type="chain" id="PRO_5045867692" evidence="2">
    <location>
        <begin position="24"/>
        <end position="218"/>
    </location>
</feature>
<evidence type="ECO:0000256" key="2">
    <source>
        <dbReference type="SAM" id="SignalP"/>
    </source>
</evidence>
<evidence type="ECO:0000256" key="1">
    <source>
        <dbReference type="SAM" id="MobiDB-lite"/>
    </source>
</evidence>
<keyword evidence="2" id="KW-0732">Signal</keyword>
<reference evidence="3" key="1">
    <citation type="submission" date="2017-08" db="EMBL/GenBank/DDBJ databases">
        <authorList>
            <person name="Polle J.E."/>
            <person name="Barry K."/>
            <person name="Cushman J."/>
            <person name="Schmutz J."/>
            <person name="Tran D."/>
            <person name="Hathwaick L.T."/>
            <person name="Yim W.C."/>
            <person name="Jenkins J."/>
            <person name="Mckie-Krisberg Z.M."/>
            <person name="Prochnik S."/>
            <person name="Lindquist E."/>
            <person name="Dockter R.B."/>
            <person name="Adam C."/>
            <person name="Molina H."/>
            <person name="Bunkerborg J."/>
            <person name="Jin E."/>
            <person name="Buchheim M."/>
            <person name="Magnuson J."/>
        </authorList>
    </citation>
    <scope>NUCLEOTIDE SEQUENCE</scope>
    <source>
        <strain evidence="3">CCAP 19/18</strain>
    </source>
</reference>
<keyword evidence="4" id="KW-1185">Reference proteome</keyword>
<name>A0ABQ7G7B0_DUNSA</name>
<feature type="compositionally biased region" description="Pro residues" evidence="1">
    <location>
        <begin position="171"/>
        <end position="186"/>
    </location>
</feature>
<dbReference type="Proteomes" id="UP000815325">
    <property type="component" value="Unassembled WGS sequence"/>
</dbReference>
<feature type="signal peptide" evidence="2">
    <location>
        <begin position="1"/>
        <end position="23"/>
    </location>
</feature>
<feature type="region of interest" description="Disordered" evidence="1">
    <location>
        <begin position="164"/>
        <end position="194"/>
    </location>
</feature>
<proteinExistence type="predicted"/>
<evidence type="ECO:0000313" key="3">
    <source>
        <dbReference type="EMBL" id="KAF5830480.1"/>
    </source>
</evidence>
<sequence length="218" mass="22755">MLTQSTILLVCAGVLLLVGPAQAFPMYFRDRHDASCTQHPTVGYGAHGAPIEGSANNSLSLRDPKGNAVTEYCGGETYTVEAEFGEESRSYLSSSYGTFAEAERNADSDCPNRVLDGPNDAPVASKNFTLSIPCDENKENITIRMTAASGATAPYLLTTSTIPRNSSCSSCPPPSSDPNTSPPPSSDPNNKSGNAADFPRVSLAVVAVVSCMALLAGL</sequence>
<evidence type="ECO:0000313" key="4">
    <source>
        <dbReference type="Proteomes" id="UP000815325"/>
    </source>
</evidence>
<dbReference type="EMBL" id="MU070037">
    <property type="protein sequence ID" value="KAF5830480.1"/>
    <property type="molecule type" value="Genomic_DNA"/>
</dbReference>
<comment type="caution">
    <text evidence="3">The sequence shown here is derived from an EMBL/GenBank/DDBJ whole genome shotgun (WGS) entry which is preliminary data.</text>
</comment>